<dbReference type="EMBL" id="CP015118">
    <property type="protein sequence ID" value="ARN23950.1"/>
    <property type="molecule type" value="Genomic_DNA"/>
</dbReference>
<keyword evidence="1" id="KW-1133">Transmembrane helix</keyword>
<accession>A0A1W6LIA5</accession>
<dbReference type="Proteomes" id="UP000193427">
    <property type="component" value="Chromosome"/>
</dbReference>
<dbReference type="Gene3D" id="3.40.50.360">
    <property type="match status" value="1"/>
</dbReference>
<evidence type="ECO:0000256" key="1">
    <source>
        <dbReference type="SAM" id="Phobius"/>
    </source>
</evidence>
<dbReference type="OrthoDB" id="4547866at2"/>
<dbReference type="STRING" id="946333.A4W93_18380"/>
<reference evidence="2 3" key="1">
    <citation type="submission" date="2016-04" db="EMBL/GenBank/DDBJ databases">
        <title>Complete genome sequence of natural rubber-degrading, novel Gram-negative bacterium, Rhizobacter gummiphilus strain NS21.</title>
        <authorList>
            <person name="Tabata M."/>
            <person name="Kasai D."/>
            <person name="Fukuda M."/>
        </authorList>
    </citation>
    <scope>NUCLEOTIDE SEQUENCE [LARGE SCALE GENOMIC DNA]</scope>
    <source>
        <strain evidence="2 3">NS21</strain>
    </source>
</reference>
<proteinExistence type="predicted"/>
<keyword evidence="3" id="KW-1185">Reference proteome</keyword>
<dbReference type="KEGG" id="rgu:A4W93_18380"/>
<dbReference type="SUPFAM" id="SSF52218">
    <property type="entry name" value="Flavoproteins"/>
    <property type="match status" value="1"/>
</dbReference>
<organism evidence="2 3">
    <name type="scientific">Piscinibacter gummiphilus</name>
    <dbReference type="NCBI Taxonomy" id="946333"/>
    <lineage>
        <taxon>Bacteria</taxon>
        <taxon>Pseudomonadati</taxon>
        <taxon>Pseudomonadota</taxon>
        <taxon>Betaproteobacteria</taxon>
        <taxon>Burkholderiales</taxon>
        <taxon>Sphaerotilaceae</taxon>
        <taxon>Piscinibacter</taxon>
    </lineage>
</organism>
<keyword evidence="1" id="KW-0812">Transmembrane</keyword>
<protein>
    <submittedName>
        <fullName evidence="2">Dialkylrecorsinol condensing enzyme</fullName>
    </submittedName>
</protein>
<dbReference type="AlphaFoldDB" id="A0A1W6LIA5"/>
<feature type="transmembrane region" description="Helical" evidence="1">
    <location>
        <begin position="254"/>
        <end position="279"/>
    </location>
</feature>
<name>A0A1W6LIA5_9BURK</name>
<keyword evidence="1" id="KW-0472">Membrane</keyword>
<sequence>MIHYSQTGQLSAVAEQIAAPLRADPAIELHVETLVPLTPYPYPWPFFKFLDAFPESAHLVPPPLAPLGLTGDEHFDLVILPYQVWFLAPSLPVTAFLKHPVGRKLLAGKPVVTVIACRNMWLSAQEKMKAMLADAGARLIDNVTLIDPGPTLATFITTPVWLLSGRKAGFWGMPDAGLDDTQIRRTRRFGLALRDALHASEERGPGPLLHGLGASEVDPKLYFSERTGTRSFFVWGKLIRLAGGPGRAARVPLLAVYVAFLVTLIVSLVPASLAIQAVLRPFMRPWLTKIRDRFELPSGSATHRLPQYED</sequence>
<evidence type="ECO:0000313" key="3">
    <source>
        <dbReference type="Proteomes" id="UP000193427"/>
    </source>
</evidence>
<evidence type="ECO:0000313" key="2">
    <source>
        <dbReference type="EMBL" id="ARN23950.1"/>
    </source>
</evidence>
<gene>
    <name evidence="2" type="ORF">A4W93_18380</name>
</gene>
<dbReference type="InterPro" id="IPR029039">
    <property type="entry name" value="Flavoprotein-like_sf"/>
</dbReference>